<proteinExistence type="predicted"/>
<gene>
    <name evidence="1" type="ORF">SAMN06295967_102323</name>
</gene>
<dbReference type="EMBL" id="FZOK01000002">
    <property type="protein sequence ID" value="SNS06320.1"/>
    <property type="molecule type" value="Genomic_DNA"/>
</dbReference>
<organism evidence="1 2">
    <name type="scientific">Belliella buryatensis</name>
    <dbReference type="NCBI Taxonomy" id="1500549"/>
    <lineage>
        <taxon>Bacteria</taxon>
        <taxon>Pseudomonadati</taxon>
        <taxon>Bacteroidota</taxon>
        <taxon>Cytophagia</taxon>
        <taxon>Cytophagales</taxon>
        <taxon>Cyclobacteriaceae</taxon>
        <taxon>Belliella</taxon>
    </lineage>
</organism>
<keyword evidence="2" id="KW-1185">Reference proteome</keyword>
<protein>
    <submittedName>
        <fullName evidence="1">Uncharacterized protein</fullName>
    </submittedName>
</protein>
<evidence type="ECO:0000313" key="2">
    <source>
        <dbReference type="Proteomes" id="UP000198480"/>
    </source>
</evidence>
<dbReference type="Proteomes" id="UP000198480">
    <property type="component" value="Unassembled WGS sequence"/>
</dbReference>
<evidence type="ECO:0000313" key="1">
    <source>
        <dbReference type="EMBL" id="SNS06320.1"/>
    </source>
</evidence>
<dbReference type="AlphaFoldDB" id="A0A239BEF1"/>
<accession>A0A239BEF1</accession>
<sequence length="114" mass="13224">MLRNYTHFPMKHSFYVTLRKKEAPNKPHIISPEYKDIVDAALFATELANRLDHASDFKMGDQAGTIHFNDEIIIKVEQNTAYDGIPLEEFNDTVFEACFNMVMEFLLREPLGQE</sequence>
<name>A0A239BEF1_9BACT</name>
<reference evidence="2" key="1">
    <citation type="submission" date="2017-06" db="EMBL/GenBank/DDBJ databases">
        <authorList>
            <person name="Varghese N."/>
            <person name="Submissions S."/>
        </authorList>
    </citation>
    <scope>NUCLEOTIDE SEQUENCE [LARGE SCALE GENOMIC DNA]</scope>
    <source>
        <strain evidence="2">5C</strain>
    </source>
</reference>